<feature type="signal peptide" evidence="1">
    <location>
        <begin position="1"/>
        <end position="21"/>
    </location>
</feature>
<feature type="chain" id="PRO_5017218812" evidence="1">
    <location>
        <begin position="22"/>
        <end position="57"/>
    </location>
</feature>
<sequence>MQFIHLYVFSLFCLALVGINASQSEESYWKSIWPNTPLPKALSDLLLPERNQCTHKR</sequence>
<protein>
    <submittedName>
        <fullName evidence="2">Uncharacterized protein</fullName>
    </submittedName>
</protein>
<gene>
    <name evidence="2" type="ORF">MtrunA17_Chr8g0355301</name>
</gene>
<evidence type="ECO:0000256" key="1">
    <source>
        <dbReference type="SAM" id="SignalP"/>
    </source>
</evidence>
<evidence type="ECO:0000313" key="3">
    <source>
        <dbReference type="Proteomes" id="UP000265566"/>
    </source>
</evidence>
<accession>A0A396GIW0</accession>
<proteinExistence type="predicted"/>
<dbReference type="EMBL" id="PSQE01000008">
    <property type="protein sequence ID" value="RHN40493.1"/>
    <property type="molecule type" value="Genomic_DNA"/>
</dbReference>
<dbReference type="AlphaFoldDB" id="A0A396GIW0"/>
<comment type="caution">
    <text evidence="2">The sequence shown here is derived from an EMBL/GenBank/DDBJ whole genome shotgun (WGS) entry which is preliminary data.</text>
</comment>
<keyword evidence="1" id="KW-0732">Signal</keyword>
<organism evidence="2 3">
    <name type="scientific">Medicago truncatula</name>
    <name type="common">Barrel medic</name>
    <name type="synonym">Medicago tribuloides</name>
    <dbReference type="NCBI Taxonomy" id="3880"/>
    <lineage>
        <taxon>Eukaryota</taxon>
        <taxon>Viridiplantae</taxon>
        <taxon>Streptophyta</taxon>
        <taxon>Embryophyta</taxon>
        <taxon>Tracheophyta</taxon>
        <taxon>Spermatophyta</taxon>
        <taxon>Magnoliopsida</taxon>
        <taxon>eudicotyledons</taxon>
        <taxon>Gunneridae</taxon>
        <taxon>Pentapetalae</taxon>
        <taxon>rosids</taxon>
        <taxon>fabids</taxon>
        <taxon>Fabales</taxon>
        <taxon>Fabaceae</taxon>
        <taxon>Papilionoideae</taxon>
        <taxon>50 kb inversion clade</taxon>
        <taxon>NPAAA clade</taxon>
        <taxon>Hologalegina</taxon>
        <taxon>IRL clade</taxon>
        <taxon>Trifolieae</taxon>
        <taxon>Medicago</taxon>
    </lineage>
</organism>
<evidence type="ECO:0000313" key="2">
    <source>
        <dbReference type="EMBL" id="RHN40493.1"/>
    </source>
</evidence>
<reference evidence="3" key="1">
    <citation type="journal article" date="2018" name="Nat. Plants">
        <title>Whole-genome landscape of Medicago truncatula symbiotic genes.</title>
        <authorList>
            <person name="Pecrix Y."/>
            <person name="Staton S.E."/>
            <person name="Sallet E."/>
            <person name="Lelandais-Briere C."/>
            <person name="Moreau S."/>
            <person name="Carrere S."/>
            <person name="Blein T."/>
            <person name="Jardinaud M.F."/>
            <person name="Latrasse D."/>
            <person name="Zouine M."/>
            <person name="Zahm M."/>
            <person name="Kreplak J."/>
            <person name="Mayjonade B."/>
            <person name="Satge C."/>
            <person name="Perez M."/>
            <person name="Cauet S."/>
            <person name="Marande W."/>
            <person name="Chantry-Darmon C."/>
            <person name="Lopez-Roques C."/>
            <person name="Bouchez O."/>
            <person name="Berard A."/>
            <person name="Debelle F."/>
            <person name="Munos S."/>
            <person name="Bendahmane A."/>
            <person name="Berges H."/>
            <person name="Niebel A."/>
            <person name="Buitink J."/>
            <person name="Frugier F."/>
            <person name="Benhamed M."/>
            <person name="Crespi M."/>
            <person name="Gouzy J."/>
            <person name="Gamas P."/>
        </authorList>
    </citation>
    <scope>NUCLEOTIDE SEQUENCE [LARGE SCALE GENOMIC DNA]</scope>
    <source>
        <strain evidence="3">cv. Jemalong A17</strain>
    </source>
</reference>
<dbReference type="Gramene" id="rna46649">
    <property type="protein sequence ID" value="RHN40493.1"/>
    <property type="gene ID" value="gene46649"/>
</dbReference>
<name>A0A396GIW0_MEDTR</name>
<dbReference type="Proteomes" id="UP000265566">
    <property type="component" value="Chromosome 8"/>
</dbReference>